<keyword evidence="2" id="KW-0812">Transmembrane</keyword>
<reference evidence="3" key="1">
    <citation type="submission" date="2015-04" db="UniProtKB">
        <authorList>
            <consortium name="EnsemblPlants"/>
        </authorList>
    </citation>
    <scope>IDENTIFICATION</scope>
</reference>
<evidence type="ECO:0000313" key="4">
    <source>
        <dbReference type="Proteomes" id="UP000026961"/>
    </source>
</evidence>
<organism evidence="3">
    <name type="scientific">Oryza glumipatula</name>
    <dbReference type="NCBI Taxonomy" id="40148"/>
    <lineage>
        <taxon>Eukaryota</taxon>
        <taxon>Viridiplantae</taxon>
        <taxon>Streptophyta</taxon>
        <taxon>Embryophyta</taxon>
        <taxon>Tracheophyta</taxon>
        <taxon>Spermatophyta</taxon>
        <taxon>Magnoliopsida</taxon>
        <taxon>Liliopsida</taxon>
        <taxon>Poales</taxon>
        <taxon>Poaceae</taxon>
        <taxon>BOP clade</taxon>
        <taxon>Oryzoideae</taxon>
        <taxon>Oryzeae</taxon>
        <taxon>Oryzinae</taxon>
        <taxon>Oryza</taxon>
    </lineage>
</organism>
<dbReference type="Gramene" id="OGLUM02G05060.1">
    <property type="protein sequence ID" value="OGLUM02G05060.1"/>
    <property type="gene ID" value="OGLUM02G05060"/>
</dbReference>
<keyword evidence="2" id="KW-0472">Membrane</keyword>
<accession>A0A0D9YMU8</accession>
<dbReference type="HOGENOM" id="CLU_1613386_0_0_1"/>
<keyword evidence="4" id="KW-1185">Reference proteome</keyword>
<dbReference type="Proteomes" id="UP000026961">
    <property type="component" value="Chromosome 2"/>
</dbReference>
<feature type="region of interest" description="Disordered" evidence="1">
    <location>
        <begin position="89"/>
        <end position="110"/>
    </location>
</feature>
<dbReference type="AlphaFoldDB" id="A0A0D9YMU8"/>
<name>A0A0D9YMU8_9ORYZ</name>
<dbReference type="EnsemblPlants" id="OGLUM02G05060.1">
    <property type="protein sequence ID" value="OGLUM02G05060.1"/>
    <property type="gene ID" value="OGLUM02G05060"/>
</dbReference>
<feature type="region of interest" description="Disordered" evidence="1">
    <location>
        <begin position="124"/>
        <end position="144"/>
    </location>
</feature>
<evidence type="ECO:0000313" key="3">
    <source>
        <dbReference type="EnsemblPlants" id="OGLUM02G05060.1"/>
    </source>
</evidence>
<reference evidence="3" key="2">
    <citation type="submission" date="2018-05" db="EMBL/GenBank/DDBJ databases">
        <title>OgluRS3 (Oryza glumaepatula Reference Sequence Version 3).</title>
        <authorList>
            <person name="Zhang J."/>
            <person name="Kudrna D."/>
            <person name="Lee S."/>
            <person name="Talag J."/>
            <person name="Welchert J."/>
            <person name="Wing R.A."/>
        </authorList>
    </citation>
    <scope>NUCLEOTIDE SEQUENCE [LARGE SCALE GENOMIC DNA]</scope>
</reference>
<feature type="compositionally biased region" description="Low complexity" evidence="1">
    <location>
        <begin position="89"/>
        <end position="98"/>
    </location>
</feature>
<protein>
    <submittedName>
        <fullName evidence="3">Uncharacterized protein</fullName>
    </submittedName>
</protein>
<evidence type="ECO:0000256" key="2">
    <source>
        <dbReference type="SAM" id="Phobius"/>
    </source>
</evidence>
<sequence>MASILTAPKCQITLQYNLLIFKKKKKVKTKNGLITILPFFLLSLSLASIFLLPSFPHARTHLPSSAIDRAPICAAEPDLRAATAAAFRPARGPSWAARRGPRPPPSVSPFPPALAGSFARSLLDSPGRLRRSPPRGDEQLRRHPLLPTHPRFAGRYVFVMLKMRW</sequence>
<feature type="transmembrane region" description="Helical" evidence="2">
    <location>
        <begin position="32"/>
        <end position="55"/>
    </location>
</feature>
<keyword evidence="2" id="KW-1133">Transmembrane helix</keyword>
<proteinExistence type="predicted"/>
<evidence type="ECO:0000256" key="1">
    <source>
        <dbReference type="SAM" id="MobiDB-lite"/>
    </source>
</evidence>